<dbReference type="SUPFAM" id="SSF57850">
    <property type="entry name" value="RING/U-box"/>
    <property type="match status" value="1"/>
</dbReference>
<dbReference type="AlphaFoldDB" id="A0AAN5HZW3"/>
<feature type="region of interest" description="Disordered" evidence="1">
    <location>
        <begin position="173"/>
        <end position="223"/>
    </location>
</feature>
<feature type="compositionally biased region" description="Basic residues" evidence="1">
    <location>
        <begin position="190"/>
        <end position="199"/>
    </location>
</feature>
<evidence type="ECO:0000313" key="3">
    <source>
        <dbReference type="Proteomes" id="UP001328107"/>
    </source>
</evidence>
<feature type="compositionally biased region" description="Polar residues" evidence="1">
    <location>
        <begin position="174"/>
        <end position="183"/>
    </location>
</feature>
<protein>
    <recommendedName>
        <fullName evidence="4">RBR-type E3 ubiquitin transferase</fullName>
    </recommendedName>
</protein>
<evidence type="ECO:0008006" key="4">
    <source>
        <dbReference type="Google" id="ProtNLM"/>
    </source>
</evidence>
<dbReference type="Proteomes" id="UP001328107">
    <property type="component" value="Unassembled WGS sequence"/>
</dbReference>
<keyword evidence="3" id="KW-1185">Reference proteome</keyword>
<evidence type="ECO:0000313" key="2">
    <source>
        <dbReference type="EMBL" id="GMR46291.1"/>
    </source>
</evidence>
<gene>
    <name evidence="2" type="ORF">PMAYCL1PPCAC_16486</name>
</gene>
<organism evidence="2 3">
    <name type="scientific">Pristionchus mayeri</name>
    <dbReference type="NCBI Taxonomy" id="1317129"/>
    <lineage>
        <taxon>Eukaryota</taxon>
        <taxon>Metazoa</taxon>
        <taxon>Ecdysozoa</taxon>
        <taxon>Nematoda</taxon>
        <taxon>Chromadorea</taxon>
        <taxon>Rhabditida</taxon>
        <taxon>Rhabditina</taxon>
        <taxon>Diplogasteromorpha</taxon>
        <taxon>Diplogasteroidea</taxon>
        <taxon>Neodiplogasteridae</taxon>
        <taxon>Pristionchus</taxon>
    </lineage>
</organism>
<feature type="compositionally biased region" description="Basic and acidic residues" evidence="1">
    <location>
        <begin position="334"/>
        <end position="345"/>
    </location>
</feature>
<sequence length="751" mass="85778">LALTFMFSISIDYFPESDLLMSDTSEDERVFPEEEGIEKDSRRARKREEDAKAHHIWYKTTGPNVIIRSQLGGTRTSFEAEDAFDISCNNVAHSLNKGKRWERVQNAEQILYEQSVDGKMSFVEASLPSFPGPCMMLNTSGELDHSPLMRSNGGVKKYVEIEDGQISVRKAKSTKTNLASLQRNEGPGPRLKKNRHRARTMKEQVEEGEGAMSDPSEGTQHTRYSTIEVRKRDAKDVERSWRSYQTQHSYKDGWTRKPAKDYVLDWYSEQQDVLEDELDAYYEEQLDSEEPLRLPNQREKIEVKQPEAGKEYEKEEEFPLRETKIQRRQRREKKSAESDEGRDSLIELRPPITSAYMEEAFMKAQEYFNKMKEIDALPVFPRTIIVHKDESEKLLGTKMSRCTFIAAPNATGDVMLYSAPRFCCSAVPPMANAVEGWQSHSRNEKEIINVSSEAVVPPSSLSECSLCKKSEETVELADTVVIQRPSLFSFSCGHLACHSCWLAHAKQNARARVPATTCVNPHCGHASSTSEAAALFSDATIGIFRDFWWDSMCDQEGSVPCYSCARLLIPLKYSYSAAALCPCSARTCMRCGLREHLPLSCSLYARWAAMSIREGIPDPKKPYVRNPVRHLTPSEKSFLKSCYRCGTENSIEHKNWCDKCCLNITIRFEDPVNSPEELAKVLRARAVMMAAEYRQARIDRRLISKKKSIAMEKVVEDGVFLFELIALARIDGRERTLRKKLDKNDKRRLEY</sequence>
<evidence type="ECO:0000256" key="1">
    <source>
        <dbReference type="SAM" id="MobiDB-lite"/>
    </source>
</evidence>
<feature type="non-terminal residue" evidence="2">
    <location>
        <position position="751"/>
    </location>
</feature>
<feature type="region of interest" description="Disordered" evidence="1">
    <location>
        <begin position="286"/>
        <end position="345"/>
    </location>
</feature>
<feature type="compositionally biased region" description="Basic and acidic residues" evidence="1">
    <location>
        <begin position="290"/>
        <end position="325"/>
    </location>
</feature>
<name>A0AAN5HZW3_9BILA</name>
<accession>A0AAN5HZW3</accession>
<feature type="non-terminal residue" evidence="2">
    <location>
        <position position="1"/>
    </location>
</feature>
<feature type="region of interest" description="Disordered" evidence="1">
    <location>
        <begin position="25"/>
        <end position="46"/>
    </location>
</feature>
<dbReference type="EMBL" id="BTRK01000004">
    <property type="protein sequence ID" value="GMR46291.1"/>
    <property type="molecule type" value="Genomic_DNA"/>
</dbReference>
<reference evidence="3" key="1">
    <citation type="submission" date="2022-10" db="EMBL/GenBank/DDBJ databases">
        <title>Genome assembly of Pristionchus species.</title>
        <authorList>
            <person name="Yoshida K."/>
            <person name="Sommer R.J."/>
        </authorList>
    </citation>
    <scope>NUCLEOTIDE SEQUENCE [LARGE SCALE GENOMIC DNA]</scope>
    <source>
        <strain evidence="3">RS5460</strain>
    </source>
</reference>
<proteinExistence type="predicted"/>
<comment type="caution">
    <text evidence="2">The sequence shown here is derived from an EMBL/GenBank/DDBJ whole genome shotgun (WGS) entry which is preliminary data.</text>
</comment>
<feature type="compositionally biased region" description="Basic and acidic residues" evidence="1">
    <location>
        <begin position="27"/>
        <end position="46"/>
    </location>
</feature>